<keyword evidence="4 9" id="KW-1133">Transmembrane helix</keyword>
<evidence type="ECO:0000256" key="9">
    <source>
        <dbReference type="SAM" id="Phobius"/>
    </source>
</evidence>
<dbReference type="AlphaFoldDB" id="A0AAY4DZK3"/>
<evidence type="ECO:0000256" key="5">
    <source>
        <dbReference type="ARBA" id="ARBA00023040"/>
    </source>
</evidence>
<reference evidence="11" key="2">
    <citation type="submission" date="2025-08" db="UniProtKB">
        <authorList>
            <consortium name="Ensembl"/>
        </authorList>
    </citation>
    <scope>IDENTIFICATION</scope>
</reference>
<dbReference type="Pfam" id="PF00001">
    <property type="entry name" value="7tm_1"/>
    <property type="match status" value="1"/>
</dbReference>
<name>A0AAY4DZK3_9TELE</name>
<keyword evidence="3 9" id="KW-0812">Transmembrane</keyword>
<evidence type="ECO:0000313" key="12">
    <source>
        <dbReference type="Proteomes" id="UP000694580"/>
    </source>
</evidence>
<proteinExistence type="predicted"/>
<dbReference type="PROSITE" id="PS50262">
    <property type="entry name" value="G_PROTEIN_RECEP_F1_2"/>
    <property type="match status" value="1"/>
</dbReference>
<feature type="transmembrane region" description="Helical" evidence="9">
    <location>
        <begin position="226"/>
        <end position="247"/>
    </location>
</feature>
<feature type="transmembrane region" description="Helical" evidence="9">
    <location>
        <begin position="57"/>
        <end position="78"/>
    </location>
</feature>
<keyword evidence="5" id="KW-0297">G-protein coupled receptor</keyword>
<keyword evidence="7" id="KW-0675">Receptor</keyword>
<dbReference type="PRINTS" id="PR00237">
    <property type="entry name" value="GPCRRHODOPSN"/>
</dbReference>
<dbReference type="PANTHER" id="PTHR24231:SF15">
    <property type="entry name" value="2-OXOGLUTARATE RECEPTOR 1"/>
    <property type="match status" value="1"/>
</dbReference>
<dbReference type="GO" id="GO:0004930">
    <property type="term" value="F:G protein-coupled receptor activity"/>
    <property type="evidence" value="ECO:0007669"/>
    <property type="project" value="UniProtKB-KW"/>
</dbReference>
<keyword evidence="12" id="KW-1185">Reference proteome</keyword>
<dbReference type="Gene3D" id="1.20.1070.10">
    <property type="entry name" value="Rhodopsin 7-helix transmembrane proteins"/>
    <property type="match status" value="1"/>
</dbReference>
<dbReference type="SUPFAM" id="SSF81321">
    <property type="entry name" value="Family A G protein-coupled receptor-like"/>
    <property type="match status" value="1"/>
</dbReference>
<evidence type="ECO:0000256" key="4">
    <source>
        <dbReference type="ARBA" id="ARBA00022989"/>
    </source>
</evidence>
<dbReference type="Proteomes" id="UP000694580">
    <property type="component" value="Chromosome 5"/>
</dbReference>
<dbReference type="PANTHER" id="PTHR24231">
    <property type="entry name" value="PURINOCEPTOR-RELATED G-PROTEIN COUPLED RECEPTOR"/>
    <property type="match status" value="1"/>
</dbReference>
<evidence type="ECO:0000256" key="6">
    <source>
        <dbReference type="ARBA" id="ARBA00023136"/>
    </source>
</evidence>
<evidence type="ECO:0000256" key="1">
    <source>
        <dbReference type="ARBA" id="ARBA00004651"/>
    </source>
</evidence>
<protein>
    <recommendedName>
        <fullName evidence="10">G-protein coupled receptors family 1 profile domain-containing protein</fullName>
    </recommendedName>
</protein>
<evidence type="ECO:0000313" key="11">
    <source>
        <dbReference type="Ensembl" id="ENSDCDP00010049971.1"/>
    </source>
</evidence>
<evidence type="ECO:0000256" key="2">
    <source>
        <dbReference type="ARBA" id="ARBA00022475"/>
    </source>
</evidence>
<keyword evidence="6 9" id="KW-0472">Membrane</keyword>
<dbReference type="PRINTS" id="PR01157">
    <property type="entry name" value="P2YPURNOCPTR"/>
</dbReference>
<evidence type="ECO:0000256" key="8">
    <source>
        <dbReference type="ARBA" id="ARBA00023224"/>
    </source>
</evidence>
<reference evidence="11 12" key="1">
    <citation type="submission" date="2020-06" db="EMBL/GenBank/DDBJ databases">
        <authorList>
            <consortium name="Wellcome Sanger Institute Data Sharing"/>
        </authorList>
    </citation>
    <scope>NUCLEOTIDE SEQUENCE [LARGE SCALE GENOMIC DNA]</scope>
</reference>
<evidence type="ECO:0000259" key="10">
    <source>
        <dbReference type="PROSITE" id="PS50262"/>
    </source>
</evidence>
<feature type="transmembrane region" description="Helical" evidence="9">
    <location>
        <begin position="267"/>
        <end position="290"/>
    </location>
</feature>
<keyword evidence="8" id="KW-0807">Transducer</keyword>
<dbReference type="InterPro" id="IPR017452">
    <property type="entry name" value="GPCR_Rhodpsn_7TM"/>
</dbReference>
<keyword evidence="2" id="KW-1003">Cell membrane</keyword>
<evidence type="ECO:0000256" key="7">
    <source>
        <dbReference type="ARBA" id="ARBA00023170"/>
    </source>
</evidence>
<reference evidence="11" key="3">
    <citation type="submission" date="2025-09" db="UniProtKB">
        <authorList>
            <consortium name="Ensembl"/>
        </authorList>
    </citation>
    <scope>IDENTIFICATION</scope>
</reference>
<evidence type="ECO:0000256" key="3">
    <source>
        <dbReference type="ARBA" id="ARBA00022692"/>
    </source>
</evidence>
<feature type="domain" description="G-protein coupled receptors family 1 profile" evidence="10">
    <location>
        <begin position="35"/>
        <end position="287"/>
    </location>
</feature>
<dbReference type="InterPro" id="IPR000276">
    <property type="entry name" value="GPCR_Rhodpsn"/>
</dbReference>
<dbReference type="GO" id="GO:0005886">
    <property type="term" value="C:plasma membrane"/>
    <property type="evidence" value="ECO:0007669"/>
    <property type="project" value="UniProtKB-SubCell"/>
</dbReference>
<comment type="subcellular location">
    <subcellularLocation>
        <location evidence="1">Cell membrane</location>
        <topology evidence="1">Multi-pass membrane protein</topology>
    </subcellularLocation>
</comment>
<dbReference type="GeneTree" id="ENSGT01030000234621"/>
<feature type="transmembrane region" description="Helical" evidence="9">
    <location>
        <begin position="98"/>
        <end position="122"/>
    </location>
</feature>
<feature type="transmembrane region" description="Helical" evidence="9">
    <location>
        <begin position="134"/>
        <end position="160"/>
    </location>
</feature>
<accession>A0AAY4DZK3</accession>
<dbReference type="Ensembl" id="ENSDCDT00010060389.1">
    <property type="protein sequence ID" value="ENSDCDP00010049971.1"/>
    <property type="gene ID" value="ENSDCDG00010029764.1"/>
</dbReference>
<sequence length="343" mass="39699">MGNSSSDNCTNVDEMVKHYYLPVMYSIIFVVGLVGNLTSLVVYIFKVRPWKSCSVIMVNLAATDLLYILTMPFFVYYYSSGDSWKLGNFMCRFIRFAYHFNLYGSILFLTCLAIFRYLVVLHPLKAIEFQRIKWGVLACLVTWALTAAAIGPMMSIITLVEQNNKTQCPDFASNDPAQVWWYSWILAVFGYFVPLVVVCVCYAFIARELDKGPHIESPHRTRARRLTMVVIICFVICFMPFHILRALRVDTRRRPDTPCMLLHGVNATYIISRPLASFNTVFNLILYTLAGDRFQQALQSLIQGELWRRMKTHINVLVVYKPAFNLTRPRHPTHNTEEFRRIP</sequence>
<feature type="transmembrane region" description="Helical" evidence="9">
    <location>
        <begin position="23"/>
        <end position="45"/>
    </location>
</feature>
<organism evidence="11 12">
    <name type="scientific">Denticeps clupeoides</name>
    <name type="common">denticle herring</name>
    <dbReference type="NCBI Taxonomy" id="299321"/>
    <lineage>
        <taxon>Eukaryota</taxon>
        <taxon>Metazoa</taxon>
        <taxon>Chordata</taxon>
        <taxon>Craniata</taxon>
        <taxon>Vertebrata</taxon>
        <taxon>Euteleostomi</taxon>
        <taxon>Actinopterygii</taxon>
        <taxon>Neopterygii</taxon>
        <taxon>Teleostei</taxon>
        <taxon>Clupei</taxon>
        <taxon>Clupeiformes</taxon>
        <taxon>Denticipitoidei</taxon>
        <taxon>Denticipitidae</taxon>
        <taxon>Denticeps</taxon>
    </lineage>
</organism>
<feature type="transmembrane region" description="Helical" evidence="9">
    <location>
        <begin position="180"/>
        <end position="205"/>
    </location>
</feature>
<gene>
    <name evidence="11" type="primary">OXGR1</name>
</gene>